<evidence type="ECO:0000256" key="7">
    <source>
        <dbReference type="ARBA" id="ARBA00023326"/>
    </source>
</evidence>
<dbReference type="OrthoDB" id="6123450at2759"/>
<dbReference type="InterPro" id="IPR008928">
    <property type="entry name" value="6-hairpin_glycosidase_sf"/>
</dbReference>
<reference evidence="11" key="1">
    <citation type="submission" date="2021-03" db="EMBL/GenBank/DDBJ databases">
        <title>Comparative genomics and phylogenomic investigation of the class Geoglossomycetes provide insights into ecological specialization and systematics.</title>
        <authorList>
            <person name="Melie T."/>
            <person name="Pirro S."/>
            <person name="Miller A.N."/>
            <person name="Quandt A."/>
        </authorList>
    </citation>
    <scope>NUCLEOTIDE SEQUENCE</scope>
    <source>
        <strain evidence="11">GBOQ0MN5Z8</strain>
    </source>
</reference>
<dbReference type="PANTHER" id="PTHR31616:SF9">
    <property type="entry name" value="GLUCOAMYLASE, INTRACELLULAR SPORULATION-SPECIFIC"/>
    <property type="match status" value="1"/>
</dbReference>
<dbReference type="Gene3D" id="1.50.10.10">
    <property type="match status" value="1"/>
</dbReference>
<evidence type="ECO:0000256" key="2">
    <source>
        <dbReference type="ARBA" id="ARBA00006188"/>
    </source>
</evidence>
<evidence type="ECO:0000256" key="4">
    <source>
        <dbReference type="ARBA" id="ARBA00022801"/>
    </source>
</evidence>
<dbReference type="GO" id="GO:0004339">
    <property type="term" value="F:glucan 1,4-alpha-glucosidase activity"/>
    <property type="evidence" value="ECO:0007669"/>
    <property type="project" value="UniProtKB-EC"/>
</dbReference>
<dbReference type="Proteomes" id="UP000698800">
    <property type="component" value="Unassembled WGS sequence"/>
</dbReference>
<evidence type="ECO:0000256" key="1">
    <source>
        <dbReference type="ARBA" id="ARBA00001863"/>
    </source>
</evidence>
<dbReference type="InterPro" id="IPR000165">
    <property type="entry name" value="Glucoamylase"/>
</dbReference>
<proteinExistence type="inferred from homology"/>
<dbReference type="GO" id="GO:0000272">
    <property type="term" value="P:polysaccharide catabolic process"/>
    <property type="evidence" value="ECO:0007669"/>
    <property type="project" value="UniProtKB-KW"/>
</dbReference>
<evidence type="ECO:0000259" key="10">
    <source>
        <dbReference type="Pfam" id="PF00723"/>
    </source>
</evidence>
<keyword evidence="5" id="KW-0119">Carbohydrate metabolism</keyword>
<gene>
    <name evidence="11" type="ORF">FGG08_000401</name>
</gene>
<evidence type="ECO:0000256" key="6">
    <source>
        <dbReference type="ARBA" id="ARBA00023295"/>
    </source>
</evidence>
<dbReference type="EMBL" id="JAGHQL010000004">
    <property type="protein sequence ID" value="KAH0545570.1"/>
    <property type="molecule type" value="Genomic_DNA"/>
</dbReference>
<dbReference type="EC" id="3.2.1.3" evidence="3"/>
<dbReference type="InterPro" id="IPR011613">
    <property type="entry name" value="GH15-like"/>
</dbReference>
<evidence type="ECO:0000256" key="8">
    <source>
        <dbReference type="ARBA" id="ARBA00033442"/>
    </source>
</evidence>
<dbReference type="PANTHER" id="PTHR31616">
    <property type="entry name" value="TREHALASE"/>
    <property type="match status" value="1"/>
</dbReference>
<keyword evidence="12" id="KW-1185">Reference proteome</keyword>
<protein>
    <recommendedName>
        <fullName evidence="3">glucan 1,4-alpha-glucosidase</fullName>
        <ecNumber evidence="3">3.2.1.3</ecNumber>
    </recommendedName>
    <alternativeName>
        <fullName evidence="9">1,4-alpha-D-glucan glucohydrolase</fullName>
    </alternativeName>
    <alternativeName>
        <fullName evidence="8">Glucan 1,4-alpha-glucosidase</fullName>
    </alternativeName>
</protein>
<evidence type="ECO:0000313" key="11">
    <source>
        <dbReference type="EMBL" id="KAH0545570.1"/>
    </source>
</evidence>
<keyword evidence="4" id="KW-0378">Hydrolase</keyword>
<dbReference type="Pfam" id="PF00723">
    <property type="entry name" value="Glyco_hydro_15"/>
    <property type="match status" value="1"/>
</dbReference>
<evidence type="ECO:0000256" key="3">
    <source>
        <dbReference type="ARBA" id="ARBA00012593"/>
    </source>
</evidence>
<dbReference type="PRINTS" id="PR00736">
    <property type="entry name" value="GLHYDRLASE15"/>
</dbReference>
<sequence>MRIDQTLFFFGVLSRVFSFNDPFVPIHALEGGQNPLARTEDLAFERWLDQEQSIALDRLLANVAPGGRNMEGMVPGVVIASPSREHPDYYYQWIRDAAITISTLVRLYAEDPNPAEAPNLPKILRAYASQQHNLQQSSNPSGGFFTGGLGEPKFHTDGSAFTDSWGRPQRDGPALRALTLIRYLRVYNDTNPALWSSGDPDVTHFFKLLYDASLPAISIIKADLEYISNHWKHAGFDLWEEVQGLHFFTAMVQLRALSEGKEIARCFGDRGAAMWYAKQQENMEAFLKQFWDERKGHLVATLGTPRSGLDCAILLGSIHGNPDADGDAEKLPLAYPPWSDEVLLSLLDLVKDQRNRFPINTQASYSSDMLEGVGIGRYPEDVYDGDGTSRGNPWFLCTASASEVLYRSLSYFARQGFLHVSGRGLRFWTAVNPEQISSPGNYSIQNPVLNSTLVRLKLISDGFLKALKRHVDTAGGMSEQFDGITGFERGARDLTWSYGAFLEAVNARRNAERVLATR</sequence>
<dbReference type="SUPFAM" id="SSF48208">
    <property type="entry name" value="Six-hairpin glycosidases"/>
    <property type="match status" value="1"/>
</dbReference>
<dbReference type="InterPro" id="IPR012341">
    <property type="entry name" value="6hp_glycosidase-like_sf"/>
</dbReference>
<dbReference type="GO" id="GO:0000324">
    <property type="term" value="C:fungal-type vacuole"/>
    <property type="evidence" value="ECO:0007669"/>
    <property type="project" value="TreeGrafter"/>
</dbReference>
<name>A0A9P8IDC3_9PEZI</name>
<evidence type="ECO:0000313" key="12">
    <source>
        <dbReference type="Proteomes" id="UP000698800"/>
    </source>
</evidence>
<comment type="catalytic activity">
    <reaction evidence="1">
        <text>Hydrolysis of terminal (1-&gt;4)-linked alpha-D-glucose residues successively from non-reducing ends of the chains with release of beta-D-glucose.</text>
        <dbReference type="EC" id="3.2.1.3"/>
    </reaction>
</comment>
<evidence type="ECO:0000256" key="5">
    <source>
        <dbReference type="ARBA" id="ARBA00023277"/>
    </source>
</evidence>
<comment type="similarity">
    <text evidence="2">Belongs to the glycosyl hydrolase 15 family.</text>
</comment>
<accession>A0A9P8IDC3</accession>
<organism evidence="11 12">
    <name type="scientific">Glutinoglossum americanum</name>
    <dbReference type="NCBI Taxonomy" id="1670608"/>
    <lineage>
        <taxon>Eukaryota</taxon>
        <taxon>Fungi</taxon>
        <taxon>Dikarya</taxon>
        <taxon>Ascomycota</taxon>
        <taxon>Pezizomycotina</taxon>
        <taxon>Geoglossomycetes</taxon>
        <taxon>Geoglossales</taxon>
        <taxon>Geoglossaceae</taxon>
        <taxon>Glutinoglossum</taxon>
    </lineage>
</organism>
<keyword evidence="7" id="KW-0624">Polysaccharide degradation</keyword>
<keyword evidence="6" id="KW-0326">Glycosidase</keyword>
<feature type="domain" description="GH15-like" evidence="10">
    <location>
        <begin position="54"/>
        <end position="505"/>
    </location>
</feature>
<comment type="caution">
    <text evidence="11">The sequence shown here is derived from an EMBL/GenBank/DDBJ whole genome shotgun (WGS) entry which is preliminary data.</text>
</comment>
<evidence type="ECO:0000256" key="9">
    <source>
        <dbReference type="ARBA" id="ARBA00033473"/>
    </source>
</evidence>
<dbReference type="AlphaFoldDB" id="A0A9P8IDC3"/>